<dbReference type="PANTHER" id="PTHR43193">
    <property type="match status" value="1"/>
</dbReference>
<dbReference type="GO" id="GO:0051536">
    <property type="term" value="F:iron-sulfur cluster binding"/>
    <property type="evidence" value="ECO:0007669"/>
    <property type="project" value="UniProtKB-KW"/>
</dbReference>
<comment type="caution">
    <text evidence="5">The sequence shown here is derived from an EMBL/GenBank/DDBJ whole genome shotgun (WGS) entry which is preliminary data.</text>
</comment>
<dbReference type="PANTHER" id="PTHR43193:SF2">
    <property type="entry name" value="POLYFERREDOXIN PROTEIN FWDF"/>
    <property type="match status" value="1"/>
</dbReference>
<keyword evidence="6" id="KW-1185">Reference proteome</keyword>
<feature type="domain" description="4Fe-4S ferredoxin-type" evidence="4">
    <location>
        <begin position="35"/>
        <end position="65"/>
    </location>
</feature>
<dbReference type="RefSeq" id="WP_262435713.1">
    <property type="nucleotide sequence ID" value="NZ_JACRTF010000001.1"/>
</dbReference>
<dbReference type="InterPro" id="IPR017896">
    <property type="entry name" value="4Fe4S_Fe-S-bd"/>
</dbReference>
<evidence type="ECO:0000313" key="5">
    <source>
        <dbReference type="EMBL" id="MBC8594621.1"/>
    </source>
</evidence>
<dbReference type="PROSITE" id="PS00198">
    <property type="entry name" value="4FE4S_FER_1"/>
    <property type="match status" value="1"/>
</dbReference>
<dbReference type="Proteomes" id="UP000651085">
    <property type="component" value="Unassembled WGS sequence"/>
</dbReference>
<sequence length="423" mass="48941">MIFIVDKYNCCGCTACVEVCPKQCIAMREDEKGFLYPYADTSKCIDCKLCEMVCPVINQAEPREPLKVFAAKNTNEEVRLKSSSGGIFSMIAERIIKNGGVVFGARFNEQWEVVHDFADTIEGLGAFRGSKYVQSRIGNNFKKAEFFLKNGREVLFTGTPCQIAGLQRFLRKDYPNLLTVDVICHGVPSPLVWRDYLKHIIYPKGENRKKSVSLSLNEISNLSSISFRDKMTGWKKFGFIVRTKSTLKTDKKSVLTFKDNILCHEILQQNIFLRGFLQNLYLRPSCYKCPSRNFKSNSDFLLGDFWNIDSINKEINDDKGISLVFALSFKALAFIKEMEGFIPIAKQFFTPIYNSNKNIFANEIESNNSKTFWREYLENKMEITECIKNNTHYSRMQRLKDNIFLCLTNFHLSYLIILWRKRK</sequence>
<dbReference type="InterPro" id="IPR007525">
    <property type="entry name" value="FrhB_FdhB_C"/>
</dbReference>
<protein>
    <submittedName>
        <fullName evidence="5">Coenzyme F420 hydrogenase/dehydrogenase, beta subunit C-terminal domain</fullName>
    </submittedName>
</protein>
<evidence type="ECO:0000256" key="3">
    <source>
        <dbReference type="ARBA" id="ARBA00023014"/>
    </source>
</evidence>
<evidence type="ECO:0000313" key="6">
    <source>
        <dbReference type="Proteomes" id="UP000651085"/>
    </source>
</evidence>
<evidence type="ECO:0000256" key="1">
    <source>
        <dbReference type="ARBA" id="ARBA00022723"/>
    </source>
</evidence>
<keyword evidence="1" id="KW-0479">Metal-binding</keyword>
<dbReference type="SUPFAM" id="SSF54862">
    <property type="entry name" value="4Fe-4S ferredoxins"/>
    <property type="match status" value="1"/>
</dbReference>
<organism evidence="5 6">
    <name type="scientific">Jilunia laotingensis</name>
    <dbReference type="NCBI Taxonomy" id="2763675"/>
    <lineage>
        <taxon>Bacteria</taxon>
        <taxon>Pseudomonadati</taxon>
        <taxon>Bacteroidota</taxon>
        <taxon>Bacteroidia</taxon>
        <taxon>Bacteroidales</taxon>
        <taxon>Bacteroidaceae</taxon>
        <taxon>Jilunia</taxon>
    </lineage>
</organism>
<dbReference type="InterPro" id="IPR017900">
    <property type="entry name" value="4Fe4S_Fe_S_CS"/>
</dbReference>
<dbReference type="EMBL" id="JACRTF010000001">
    <property type="protein sequence ID" value="MBC8594621.1"/>
    <property type="molecule type" value="Genomic_DNA"/>
</dbReference>
<evidence type="ECO:0000259" key="4">
    <source>
        <dbReference type="PROSITE" id="PS51379"/>
    </source>
</evidence>
<dbReference type="Pfam" id="PF04432">
    <property type="entry name" value="FrhB_FdhB_C"/>
    <property type="match status" value="1"/>
</dbReference>
<name>A0A926F776_9BACT</name>
<dbReference type="InterPro" id="IPR052977">
    <property type="entry name" value="Polyferredoxin-like_ET"/>
</dbReference>
<gene>
    <name evidence="5" type="ORF">H8744_15525</name>
</gene>
<reference evidence="5" key="1">
    <citation type="submission" date="2020-08" db="EMBL/GenBank/DDBJ databases">
        <title>Genome public.</title>
        <authorList>
            <person name="Liu C."/>
            <person name="Sun Q."/>
        </authorList>
    </citation>
    <scope>NUCLEOTIDE SEQUENCE</scope>
    <source>
        <strain evidence="5">N12</strain>
    </source>
</reference>
<accession>A0A926F776</accession>
<keyword evidence="3" id="KW-0411">Iron-sulfur</keyword>
<dbReference type="PROSITE" id="PS51379">
    <property type="entry name" value="4FE4S_FER_2"/>
    <property type="match status" value="2"/>
</dbReference>
<keyword evidence="2" id="KW-0408">Iron</keyword>
<dbReference type="AlphaFoldDB" id="A0A926F776"/>
<dbReference type="InterPro" id="IPR007516">
    <property type="entry name" value="Co_F420_Hydgase/DH_bsu_N"/>
</dbReference>
<feature type="domain" description="4Fe-4S ferredoxin-type" evidence="4">
    <location>
        <begin position="1"/>
        <end position="30"/>
    </location>
</feature>
<dbReference type="Pfam" id="PF12838">
    <property type="entry name" value="Fer4_7"/>
    <property type="match status" value="1"/>
</dbReference>
<dbReference type="Gene3D" id="3.30.70.20">
    <property type="match status" value="1"/>
</dbReference>
<dbReference type="GO" id="GO:0046872">
    <property type="term" value="F:metal ion binding"/>
    <property type="evidence" value="ECO:0007669"/>
    <property type="project" value="UniProtKB-KW"/>
</dbReference>
<evidence type="ECO:0000256" key="2">
    <source>
        <dbReference type="ARBA" id="ARBA00023004"/>
    </source>
</evidence>
<dbReference type="Pfam" id="PF04422">
    <property type="entry name" value="FrhB_FdhB_N"/>
    <property type="match status" value="1"/>
</dbReference>
<proteinExistence type="predicted"/>